<keyword evidence="1" id="KW-0812">Transmembrane</keyword>
<keyword evidence="3" id="KW-1185">Reference proteome</keyword>
<dbReference type="Proteomes" id="UP000319578">
    <property type="component" value="Unassembled WGS sequence"/>
</dbReference>
<accession>A0ABQ0TXS6</accession>
<protein>
    <submittedName>
        <fullName evidence="2">Uncharacterized protein</fullName>
    </submittedName>
</protein>
<evidence type="ECO:0000313" key="3">
    <source>
        <dbReference type="Proteomes" id="UP000319578"/>
    </source>
</evidence>
<name>A0ABQ0TXS6_9BACL</name>
<keyword evidence="1" id="KW-0472">Membrane</keyword>
<reference evidence="2 3" key="1">
    <citation type="submission" date="2019-06" db="EMBL/GenBank/DDBJ databases">
        <title>Whole genome shotgun sequence of Brevibacillus reuszeri NBRC 15719.</title>
        <authorList>
            <person name="Hosoyama A."/>
            <person name="Uohara A."/>
            <person name="Ohji S."/>
            <person name="Ichikawa N."/>
        </authorList>
    </citation>
    <scope>NUCLEOTIDE SEQUENCE [LARGE SCALE GENOMIC DNA]</scope>
    <source>
        <strain evidence="2 3">NBRC 15719</strain>
    </source>
</reference>
<sequence length="56" mass="6388">MKINLDATFNTLTIIYILVRFSAEATPSWIWISDAAFIIVAVLSIIKQVLQYKKQS</sequence>
<comment type="caution">
    <text evidence="2">The sequence shown here is derived from an EMBL/GenBank/DDBJ whole genome shotgun (WGS) entry which is preliminary data.</text>
</comment>
<feature type="transmembrane region" description="Helical" evidence="1">
    <location>
        <begin position="29"/>
        <end position="50"/>
    </location>
</feature>
<organism evidence="2 3">
    <name type="scientific">Brevibacillus reuszeri</name>
    <dbReference type="NCBI Taxonomy" id="54915"/>
    <lineage>
        <taxon>Bacteria</taxon>
        <taxon>Bacillati</taxon>
        <taxon>Bacillota</taxon>
        <taxon>Bacilli</taxon>
        <taxon>Bacillales</taxon>
        <taxon>Paenibacillaceae</taxon>
        <taxon>Brevibacillus</taxon>
    </lineage>
</organism>
<gene>
    <name evidence="2" type="ORF">BRE01_62430</name>
</gene>
<keyword evidence="1" id="KW-1133">Transmembrane helix</keyword>
<dbReference type="EMBL" id="BJON01000031">
    <property type="protein sequence ID" value="GED72541.1"/>
    <property type="molecule type" value="Genomic_DNA"/>
</dbReference>
<evidence type="ECO:0000256" key="1">
    <source>
        <dbReference type="SAM" id="Phobius"/>
    </source>
</evidence>
<proteinExistence type="predicted"/>
<evidence type="ECO:0000313" key="2">
    <source>
        <dbReference type="EMBL" id="GED72541.1"/>
    </source>
</evidence>